<dbReference type="AlphaFoldDB" id="A0A4U1CJG7"/>
<reference evidence="1 2" key="1">
    <citation type="submission" date="2019-04" db="EMBL/GenBank/DDBJ databases">
        <title>Pedobacter sp. RP-3-22 sp. nov., isolated from Arctic soil.</title>
        <authorList>
            <person name="Dahal R.H."/>
            <person name="Kim D.-U."/>
        </authorList>
    </citation>
    <scope>NUCLEOTIDE SEQUENCE [LARGE SCALE GENOMIC DNA]</scope>
    <source>
        <strain evidence="1 2">RP-3-22</strain>
    </source>
</reference>
<keyword evidence="2" id="KW-1185">Reference proteome</keyword>
<dbReference type="Proteomes" id="UP000309488">
    <property type="component" value="Unassembled WGS sequence"/>
</dbReference>
<organism evidence="1 2">
    <name type="scientific">Pedobacter polaris</name>
    <dbReference type="NCBI Taxonomy" id="2571273"/>
    <lineage>
        <taxon>Bacteria</taxon>
        <taxon>Pseudomonadati</taxon>
        <taxon>Bacteroidota</taxon>
        <taxon>Sphingobacteriia</taxon>
        <taxon>Sphingobacteriales</taxon>
        <taxon>Sphingobacteriaceae</taxon>
        <taxon>Pedobacter</taxon>
    </lineage>
</organism>
<gene>
    <name evidence="1" type="ORF">FA048_15950</name>
</gene>
<dbReference type="RefSeq" id="WP_136842932.1">
    <property type="nucleotide sequence ID" value="NZ_SWBR01000004.1"/>
</dbReference>
<dbReference type="OrthoDB" id="772487at2"/>
<evidence type="ECO:0000313" key="1">
    <source>
        <dbReference type="EMBL" id="TKC06694.1"/>
    </source>
</evidence>
<dbReference type="EMBL" id="SWBR01000004">
    <property type="protein sequence ID" value="TKC06694.1"/>
    <property type="molecule type" value="Genomic_DNA"/>
</dbReference>
<sequence>MRLAGIICLFTFLLFPFNLRANYGCNIGSYIYPNATGGLNPSGDPYYHNNSPITIRTWDGDTRCGIRNNKIYPRSSGDDNCQVVGGNWGVIYYFNPKDNNCVPLPLDDYAWVLILAVGGMGYFMLRKKLILNSTG</sequence>
<name>A0A4U1CJG7_9SPHI</name>
<comment type="caution">
    <text evidence="1">The sequence shown here is derived from an EMBL/GenBank/DDBJ whole genome shotgun (WGS) entry which is preliminary data.</text>
</comment>
<evidence type="ECO:0000313" key="2">
    <source>
        <dbReference type="Proteomes" id="UP000309488"/>
    </source>
</evidence>
<protein>
    <submittedName>
        <fullName evidence="1">Uncharacterized protein</fullName>
    </submittedName>
</protein>
<proteinExistence type="predicted"/>
<accession>A0A4U1CJG7</accession>